<dbReference type="InterPro" id="IPR019980">
    <property type="entry name" value="Ribosomal_uS13_bac-type"/>
</dbReference>
<name>A0A1G1WND6_9BACT</name>
<dbReference type="PANTHER" id="PTHR10871:SF1">
    <property type="entry name" value="SMALL RIBOSOMAL SUBUNIT PROTEIN US13M"/>
    <property type="match status" value="1"/>
</dbReference>
<dbReference type="GO" id="GO:0000049">
    <property type="term" value="F:tRNA binding"/>
    <property type="evidence" value="ECO:0007669"/>
    <property type="project" value="UniProtKB-UniRule"/>
</dbReference>
<evidence type="ECO:0000256" key="1">
    <source>
        <dbReference type="ARBA" id="ARBA00008080"/>
    </source>
</evidence>
<dbReference type="GO" id="GO:0015935">
    <property type="term" value="C:small ribosomal subunit"/>
    <property type="evidence" value="ECO:0007669"/>
    <property type="project" value="TreeGrafter"/>
</dbReference>
<dbReference type="PIRSF" id="PIRSF002134">
    <property type="entry name" value="Ribosomal_S13"/>
    <property type="match status" value="1"/>
</dbReference>
<accession>A0A1G1WND6</accession>
<keyword evidence="4 7" id="KW-0689">Ribosomal protein</keyword>
<keyword evidence="5 7" id="KW-0687">Ribonucleoprotein</keyword>
<evidence type="ECO:0000313" key="11">
    <source>
        <dbReference type="Proteomes" id="UP000177821"/>
    </source>
</evidence>
<dbReference type="NCBIfam" id="TIGR03631">
    <property type="entry name" value="uS13_bact"/>
    <property type="match status" value="1"/>
</dbReference>
<organism evidence="10 11">
    <name type="scientific">Candidatus Woykebacteria bacterium RIFCSPHIGHO2_02_FULL_43_16b</name>
    <dbReference type="NCBI Taxonomy" id="1802601"/>
    <lineage>
        <taxon>Bacteria</taxon>
        <taxon>Candidatus Woykeibacteriota</taxon>
    </lineage>
</organism>
<dbReference type="Gene3D" id="1.10.8.50">
    <property type="match status" value="1"/>
</dbReference>
<evidence type="ECO:0000256" key="9">
    <source>
        <dbReference type="SAM" id="MobiDB-lite"/>
    </source>
</evidence>
<dbReference type="Gene3D" id="4.10.910.10">
    <property type="entry name" value="30s ribosomal protein s13, domain 2"/>
    <property type="match status" value="1"/>
</dbReference>
<keyword evidence="7" id="KW-0820">tRNA-binding</keyword>
<dbReference type="GO" id="GO:0006412">
    <property type="term" value="P:translation"/>
    <property type="evidence" value="ECO:0007669"/>
    <property type="project" value="UniProtKB-UniRule"/>
</dbReference>
<dbReference type="InterPro" id="IPR018269">
    <property type="entry name" value="Ribosomal_uS13_CS"/>
</dbReference>
<evidence type="ECO:0000256" key="4">
    <source>
        <dbReference type="ARBA" id="ARBA00022980"/>
    </source>
</evidence>
<dbReference type="PROSITE" id="PS00646">
    <property type="entry name" value="RIBOSOMAL_S13_1"/>
    <property type="match status" value="1"/>
</dbReference>
<dbReference type="EMBL" id="MHCX01000045">
    <property type="protein sequence ID" value="OGY28717.1"/>
    <property type="molecule type" value="Genomic_DNA"/>
</dbReference>
<dbReference type="InterPro" id="IPR010979">
    <property type="entry name" value="Ribosomal_uS13-like_H2TH"/>
</dbReference>
<keyword evidence="3 7" id="KW-0694">RNA-binding</keyword>
<dbReference type="HAMAP" id="MF_01315">
    <property type="entry name" value="Ribosomal_uS13"/>
    <property type="match status" value="1"/>
</dbReference>
<gene>
    <name evidence="7" type="primary">rpsM</name>
    <name evidence="10" type="ORF">A3J50_01210</name>
</gene>
<comment type="similarity">
    <text evidence="1 7 8">Belongs to the universal ribosomal protein uS13 family.</text>
</comment>
<protein>
    <recommendedName>
        <fullName evidence="6 7">Small ribosomal subunit protein uS13</fullName>
    </recommendedName>
</protein>
<feature type="region of interest" description="Disordered" evidence="9">
    <location>
        <begin position="91"/>
        <end position="112"/>
    </location>
</feature>
<sequence>MARIAGVELPQNKKVLFALPYIYGLGLTLSEKITEATKIDPDKRVKDLTEDEVIKLQKEVEKYEVEGDLRRLVIGNIRRLEDLKTYRGRRHQKGLPVNGQRTRSNARTKRGKRVTIGAMKKDAILKMEASAKTKAPATK</sequence>
<dbReference type="FunFam" id="1.10.8.50:FF:000001">
    <property type="entry name" value="30S ribosomal protein S13"/>
    <property type="match status" value="1"/>
</dbReference>
<dbReference type="PANTHER" id="PTHR10871">
    <property type="entry name" value="30S RIBOSOMAL PROTEIN S13/40S RIBOSOMAL PROTEIN S18"/>
    <property type="match status" value="1"/>
</dbReference>
<evidence type="ECO:0000256" key="6">
    <source>
        <dbReference type="ARBA" id="ARBA00035166"/>
    </source>
</evidence>
<keyword evidence="2 7" id="KW-0699">rRNA-binding</keyword>
<evidence type="ECO:0000256" key="8">
    <source>
        <dbReference type="RuleBase" id="RU003830"/>
    </source>
</evidence>
<dbReference type="PROSITE" id="PS50159">
    <property type="entry name" value="RIBOSOMAL_S13_2"/>
    <property type="match status" value="1"/>
</dbReference>
<evidence type="ECO:0000256" key="7">
    <source>
        <dbReference type="HAMAP-Rule" id="MF_01315"/>
    </source>
</evidence>
<comment type="subunit">
    <text evidence="7">Part of the 30S ribosomal subunit. Forms a loose heterodimer with protein S19. Forms two bridges to the 50S subunit in the 70S ribosome.</text>
</comment>
<evidence type="ECO:0000256" key="5">
    <source>
        <dbReference type="ARBA" id="ARBA00023274"/>
    </source>
</evidence>
<dbReference type="Pfam" id="PF00416">
    <property type="entry name" value="Ribosomal_S13"/>
    <property type="match status" value="1"/>
</dbReference>
<proteinExistence type="inferred from homology"/>
<dbReference type="SUPFAM" id="SSF46946">
    <property type="entry name" value="S13-like H2TH domain"/>
    <property type="match status" value="1"/>
</dbReference>
<evidence type="ECO:0000256" key="3">
    <source>
        <dbReference type="ARBA" id="ARBA00022884"/>
    </source>
</evidence>
<dbReference type="InterPro" id="IPR001892">
    <property type="entry name" value="Ribosomal_uS13"/>
</dbReference>
<evidence type="ECO:0000313" key="10">
    <source>
        <dbReference type="EMBL" id="OGY28717.1"/>
    </source>
</evidence>
<comment type="function">
    <text evidence="7">Located at the top of the head of the 30S subunit, it contacts several helices of the 16S rRNA. In the 70S ribosome it contacts the 23S rRNA (bridge B1a) and protein L5 of the 50S subunit (bridge B1b), connecting the 2 subunits; these bridges are implicated in subunit movement. Contacts the tRNAs in the A and P-sites.</text>
</comment>
<dbReference type="GO" id="GO:0019843">
    <property type="term" value="F:rRNA binding"/>
    <property type="evidence" value="ECO:0007669"/>
    <property type="project" value="UniProtKB-UniRule"/>
</dbReference>
<dbReference type="AlphaFoldDB" id="A0A1G1WND6"/>
<dbReference type="GO" id="GO:0005829">
    <property type="term" value="C:cytosol"/>
    <property type="evidence" value="ECO:0007669"/>
    <property type="project" value="TreeGrafter"/>
</dbReference>
<evidence type="ECO:0000256" key="2">
    <source>
        <dbReference type="ARBA" id="ARBA00022730"/>
    </source>
</evidence>
<dbReference type="InterPro" id="IPR027437">
    <property type="entry name" value="Rbsml_uS13_C"/>
</dbReference>
<comment type="caution">
    <text evidence="10">The sequence shown here is derived from an EMBL/GenBank/DDBJ whole genome shotgun (WGS) entry which is preliminary data.</text>
</comment>
<dbReference type="Proteomes" id="UP000177821">
    <property type="component" value="Unassembled WGS sequence"/>
</dbReference>
<reference evidence="10 11" key="1">
    <citation type="journal article" date="2016" name="Nat. Commun.">
        <title>Thousands of microbial genomes shed light on interconnected biogeochemical processes in an aquifer system.</title>
        <authorList>
            <person name="Anantharaman K."/>
            <person name="Brown C.T."/>
            <person name="Hug L.A."/>
            <person name="Sharon I."/>
            <person name="Castelle C.J."/>
            <person name="Probst A.J."/>
            <person name="Thomas B.C."/>
            <person name="Singh A."/>
            <person name="Wilkins M.J."/>
            <person name="Karaoz U."/>
            <person name="Brodie E.L."/>
            <person name="Williams K.H."/>
            <person name="Hubbard S.S."/>
            <person name="Banfield J.F."/>
        </authorList>
    </citation>
    <scope>NUCLEOTIDE SEQUENCE [LARGE SCALE GENOMIC DNA]</scope>
</reference>
<dbReference type="GO" id="GO:0003735">
    <property type="term" value="F:structural constituent of ribosome"/>
    <property type="evidence" value="ECO:0007669"/>
    <property type="project" value="InterPro"/>
</dbReference>